<reference evidence="8" key="1">
    <citation type="submission" date="2025-08" db="UniProtKB">
        <authorList>
            <consortium name="Ensembl"/>
        </authorList>
    </citation>
    <scope>IDENTIFICATION</scope>
</reference>
<evidence type="ECO:0000256" key="1">
    <source>
        <dbReference type="ARBA" id="ARBA00004141"/>
    </source>
</evidence>
<feature type="compositionally biased region" description="Polar residues" evidence="6">
    <location>
        <begin position="12"/>
        <end position="22"/>
    </location>
</feature>
<feature type="transmembrane region" description="Helical" evidence="7">
    <location>
        <begin position="262"/>
        <end position="288"/>
    </location>
</feature>
<evidence type="ECO:0000256" key="7">
    <source>
        <dbReference type="SAM" id="Phobius"/>
    </source>
</evidence>
<keyword evidence="5 7" id="KW-0472">Membrane</keyword>
<dbReference type="Proteomes" id="UP000694388">
    <property type="component" value="Unplaced"/>
</dbReference>
<dbReference type="PANTHER" id="PTHR19282:SF40">
    <property type="entry name" value="TETRASPANIN-4"/>
    <property type="match status" value="1"/>
</dbReference>
<evidence type="ECO:0000256" key="5">
    <source>
        <dbReference type="ARBA" id="ARBA00023136"/>
    </source>
</evidence>
<dbReference type="InterPro" id="IPR018503">
    <property type="entry name" value="Tetraspanin_CS"/>
</dbReference>
<feature type="transmembrane region" description="Helical" evidence="7">
    <location>
        <begin position="71"/>
        <end position="96"/>
    </location>
</feature>
<dbReference type="CDD" id="cd03165">
    <property type="entry name" value="NET-5_like_LEL"/>
    <property type="match status" value="1"/>
</dbReference>
<comment type="similarity">
    <text evidence="2">Belongs to the tetraspanin (TM4SF) family.</text>
</comment>
<evidence type="ECO:0000256" key="2">
    <source>
        <dbReference type="ARBA" id="ARBA00006840"/>
    </source>
</evidence>
<dbReference type="InterPro" id="IPR018499">
    <property type="entry name" value="Tetraspanin/Peripherin"/>
</dbReference>
<feature type="transmembrane region" description="Helical" evidence="7">
    <location>
        <begin position="143"/>
        <end position="167"/>
    </location>
</feature>
<name>A0A8C4R1X1_EPTBU</name>
<dbReference type="Gene3D" id="1.10.1450.10">
    <property type="entry name" value="Tetraspanin"/>
    <property type="match status" value="1"/>
</dbReference>
<protein>
    <submittedName>
        <fullName evidence="8">Tetraspanin 4</fullName>
    </submittedName>
</protein>
<organism evidence="8 9">
    <name type="scientific">Eptatretus burgeri</name>
    <name type="common">Inshore hagfish</name>
    <dbReference type="NCBI Taxonomy" id="7764"/>
    <lineage>
        <taxon>Eukaryota</taxon>
        <taxon>Metazoa</taxon>
        <taxon>Chordata</taxon>
        <taxon>Craniata</taxon>
        <taxon>Vertebrata</taxon>
        <taxon>Cyclostomata</taxon>
        <taxon>Myxini</taxon>
        <taxon>Myxiniformes</taxon>
        <taxon>Myxinidae</taxon>
        <taxon>Eptatretinae</taxon>
        <taxon>Eptatretus</taxon>
    </lineage>
</organism>
<dbReference type="AlphaFoldDB" id="A0A8C4R1X1"/>
<dbReference type="PRINTS" id="PR00259">
    <property type="entry name" value="TMFOUR"/>
</dbReference>
<feature type="transmembrane region" description="Helical" evidence="7">
    <location>
        <begin position="116"/>
        <end position="136"/>
    </location>
</feature>
<evidence type="ECO:0000256" key="3">
    <source>
        <dbReference type="ARBA" id="ARBA00022692"/>
    </source>
</evidence>
<dbReference type="SUPFAM" id="SSF48652">
    <property type="entry name" value="Tetraspanin"/>
    <property type="match status" value="1"/>
</dbReference>
<dbReference type="Ensembl" id="ENSEBUT00000023073.1">
    <property type="protein sequence ID" value="ENSEBUP00000022497.1"/>
    <property type="gene ID" value="ENSEBUG00000013847.1"/>
</dbReference>
<proteinExistence type="inferred from homology"/>
<dbReference type="Pfam" id="PF00335">
    <property type="entry name" value="Tetraspanin"/>
    <property type="match status" value="1"/>
</dbReference>
<evidence type="ECO:0000313" key="8">
    <source>
        <dbReference type="Ensembl" id="ENSEBUP00000022497.1"/>
    </source>
</evidence>
<keyword evidence="3 7" id="KW-0812">Transmembrane</keyword>
<comment type="subcellular location">
    <subcellularLocation>
        <location evidence="1">Membrane</location>
        <topology evidence="1">Multi-pass membrane protein</topology>
    </subcellularLocation>
</comment>
<evidence type="ECO:0000256" key="4">
    <source>
        <dbReference type="ARBA" id="ARBA00022989"/>
    </source>
</evidence>
<dbReference type="PROSITE" id="PS00421">
    <property type="entry name" value="TM4_1"/>
    <property type="match status" value="1"/>
</dbReference>
<evidence type="ECO:0000313" key="9">
    <source>
        <dbReference type="Proteomes" id="UP000694388"/>
    </source>
</evidence>
<reference evidence="8" key="2">
    <citation type="submission" date="2025-09" db="UniProtKB">
        <authorList>
            <consortium name="Ensembl"/>
        </authorList>
    </citation>
    <scope>IDENTIFICATION</scope>
</reference>
<dbReference type="InterPro" id="IPR008952">
    <property type="entry name" value="Tetraspanin_EC2_sf"/>
</dbReference>
<dbReference type="PANTHER" id="PTHR19282">
    <property type="entry name" value="TETRASPANIN"/>
    <property type="match status" value="1"/>
</dbReference>
<keyword evidence="9" id="KW-1185">Reference proteome</keyword>
<accession>A0A8C4R1X1</accession>
<keyword evidence="4 7" id="KW-1133">Transmembrane helix</keyword>
<sequence>MNKSASDDELENNSGPYNQSRPQTEEGAFEVRITPGQGNKVIVFYIDLSFVFLLDLRRCDMGQTCHACVKYLMFTFNLVFWLGGCGILGVGIWLSVTQGNFATLSPSFPSLSAANVLIAAGTIIMLIGFLGCLGSIKENRCLLLSFFFSILLVFLLEVTAGILFVTYTEQINAHAKEDLKEGLALYGSQGNLGLTKAWNIIQIDFHCCGVLNHTDWFVAFGENRVPDSCCFEYSRNCGRDRPKMWWPVGCYDKVKGWILENLVMLGVFVLLVLLVQVLSMVFSLTVCLRARKDKKNMYV</sequence>
<dbReference type="GeneTree" id="ENSGT00940000160434"/>
<evidence type="ECO:0000256" key="6">
    <source>
        <dbReference type="SAM" id="MobiDB-lite"/>
    </source>
</evidence>
<dbReference type="GO" id="GO:0005886">
    <property type="term" value="C:plasma membrane"/>
    <property type="evidence" value="ECO:0007669"/>
    <property type="project" value="TreeGrafter"/>
</dbReference>
<feature type="region of interest" description="Disordered" evidence="6">
    <location>
        <begin position="1"/>
        <end position="25"/>
    </location>
</feature>